<evidence type="ECO:0000313" key="3">
    <source>
        <dbReference type="Proteomes" id="UP000321192"/>
    </source>
</evidence>
<dbReference type="AlphaFoldDB" id="A0A5C7SLH7"/>
<name>A0A5C7SLH7_THASP</name>
<dbReference type="RefSeq" id="WP_276659202.1">
    <property type="nucleotide sequence ID" value="NZ_SSFD01000200.1"/>
</dbReference>
<proteinExistence type="predicted"/>
<dbReference type="EMBL" id="SSFD01000200">
    <property type="protein sequence ID" value="TXH83765.1"/>
    <property type="molecule type" value="Genomic_DNA"/>
</dbReference>
<sequence length="104" mass="11519">MTGSVKKMTEREQILKAMQSLPAGGHFVWDGKDEDDRPATEEELRAGVEASRRGRGRPSGTGSKEQVAIRIDRDVLAAFRAGGAGWQTRMNDALREWLKDHSVP</sequence>
<feature type="compositionally biased region" description="Basic and acidic residues" evidence="1">
    <location>
        <begin position="29"/>
        <end position="52"/>
    </location>
</feature>
<reference evidence="2 3" key="1">
    <citation type="submission" date="2018-09" db="EMBL/GenBank/DDBJ databases">
        <title>Metagenome Assembled Genomes from an Advanced Water Purification Facility.</title>
        <authorList>
            <person name="Stamps B.W."/>
            <person name="Spear J.R."/>
        </authorList>
    </citation>
    <scope>NUCLEOTIDE SEQUENCE [LARGE SCALE GENOMIC DNA]</scope>
    <source>
        <strain evidence="2">Bin_27_1</strain>
    </source>
</reference>
<evidence type="ECO:0000313" key="2">
    <source>
        <dbReference type="EMBL" id="TXH83765.1"/>
    </source>
</evidence>
<evidence type="ECO:0008006" key="4">
    <source>
        <dbReference type="Google" id="ProtNLM"/>
    </source>
</evidence>
<organism evidence="2 3">
    <name type="scientific">Thauera aminoaromatica</name>
    <dbReference type="NCBI Taxonomy" id="164330"/>
    <lineage>
        <taxon>Bacteria</taxon>
        <taxon>Pseudomonadati</taxon>
        <taxon>Pseudomonadota</taxon>
        <taxon>Betaproteobacteria</taxon>
        <taxon>Rhodocyclales</taxon>
        <taxon>Zoogloeaceae</taxon>
        <taxon>Thauera</taxon>
    </lineage>
</organism>
<dbReference type="Proteomes" id="UP000321192">
    <property type="component" value="Unassembled WGS sequence"/>
</dbReference>
<gene>
    <name evidence="2" type="ORF">E6Q80_12915</name>
</gene>
<accession>A0A5C7SLH7</accession>
<evidence type="ECO:0000256" key="1">
    <source>
        <dbReference type="SAM" id="MobiDB-lite"/>
    </source>
</evidence>
<dbReference type="InterPro" id="IPR025528">
    <property type="entry name" value="BrnA_antitoxin"/>
</dbReference>
<protein>
    <recommendedName>
        <fullName evidence="4">BrnA antitoxin family protein</fullName>
    </recommendedName>
</protein>
<feature type="region of interest" description="Disordered" evidence="1">
    <location>
        <begin position="25"/>
        <end position="66"/>
    </location>
</feature>
<dbReference type="Pfam" id="PF14384">
    <property type="entry name" value="BrnA_antitoxin"/>
    <property type="match status" value="1"/>
</dbReference>
<comment type="caution">
    <text evidence="2">The sequence shown here is derived from an EMBL/GenBank/DDBJ whole genome shotgun (WGS) entry which is preliminary data.</text>
</comment>